<dbReference type="InterPro" id="IPR013216">
    <property type="entry name" value="Methyltransf_11"/>
</dbReference>
<dbReference type="InterPro" id="IPR029063">
    <property type="entry name" value="SAM-dependent_MTases_sf"/>
</dbReference>
<reference evidence="2 3" key="1">
    <citation type="submission" date="2020-07" db="EMBL/GenBank/DDBJ databases">
        <title>Huge and variable diversity of episymbiotic CPR bacteria and DPANN archaea in groundwater ecosystems.</title>
        <authorList>
            <person name="He C.Y."/>
            <person name="Keren R."/>
            <person name="Whittaker M."/>
            <person name="Farag I.F."/>
            <person name="Doudna J."/>
            <person name="Cate J.H.D."/>
            <person name="Banfield J.F."/>
        </authorList>
    </citation>
    <scope>NUCLEOTIDE SEQUENCE [LARGE SCALE GENOMIC DNA]</scope>
    <source>
        <strain evidence="2">NC_groundwater_541_Ag_S-0.1um_46_50</strain>
    </source>
</reference>
<accession>A0A7T5RJQ5</accession>
<evidence type="ECO:0000259" key="1">
    <source>
        <dbReference type="Pfam" id="PF08241"/>
    </source>
</evidence>
<dbReference type="Pfam" id="PF08241">
    <property type="entry name" value="Methyltransf_11"/>
    <property type="match status" value="1"/>
</dbReference>
<gene>
    <name evidence="2" type="ORF">HYW89_00620</name>
</gene>
<dbReference type="Proteomes" id="UP000595618">
    <property type="component" value="Chromosome"/>
</dbReference>
<dbReference type="PANTHER" id="PTHR43591">
    <property type="entry name" value="METHYLTRANSFERASE"/>
    <property type="match status" value="1"/>
</dbReference>
<dbReference type="GO" id="GO:0032259">
    <property type="term" value="P:methylation"/>
    <property type="evidence" value="ECO:0007669"/>
    <property type="project" value="UniProtKB-KW"/>
</dbReference>
<organism evidence="2 3">
    <name type="scientific">Candidatus Sungiibacteriota bacterium</name>
    <dbReference type="NCBI Taxonomy" id="2750080"/>
    <lineage>
        <taxon>Bacteria</taxon>
        <taxon>Candidatus Sungiibacteriota</taxon>
    </lineage>
</organism>
<feature type="domain" description="Methyltransferase type 11" evidence="1">
    <location>
        <begin position="41"/>
        <end position="131"/>
    </location>
</feature>
<protein>
    <submittedName>
        <fullName evidence="2">Class I SAM-dependent methyltransferase</fullName>
    </submittedName>
</protein>
<dbReference type="SUPFAM" id="SSF53335">
    <property type="entry name" value="S-adenosyl-L-methionine-dependent methyltransferases"/>
    <property type="match status" value="1"/>
</dbReference>
<evidence type="ECO:0000313" key="3">
    <source>
        <dbReference type="Proteomes" id="UP000595618"/>
    </source>
</evidence>
<sequence length="224" mass="26038">MKQDYVQTIYNEKVRPKTSYPKKLTKYLIDRFRIPGGSLLLDVGCGRGDFTLGFKENGLEVEGLDSSDFSVSELGRSGIRVSKIDFSRNRWPFSDNSFDVVFSKSVIEHLPNPENFICESYRILRPGGRIITMTPDWKTGLRIFYDDYTHVHPYTTAGLRDLLLLFSFRQVSSEQFYQLPVIWKLPFLKIISWVLRRIMYPSSDINIKFIRWSLDLMVLGSGIK</sequence>
<keyword evidence="2" id="KW-0808">Transferase</keyword>
<dbReference type="Gene3D" id="3.40.50.150">
    <property type="entry name" value="Vaccinia Virus protein VP39"/>
    <property type="match status" value="1"/>
</dbReference>
<dbReference type="EMBL" id="CP066690">
    <property type="protein sequence ID" value="QQG45427.1"/>
    <property type="molecule type" value="Genomic_DNA"/>
</dbReference>
<name>A0A7T5RJQ5_9BACT</name>
<dbReference type="CDD" id="cd02440">
    <property type="entry name" value="AdoMet_MTases"/>
    <property type="match status" value="1"/>
</dbReference>
<evidence type="ECO:0000313" key="2">
    <source>
        <dbReference type="EMBL" id="QQG45427.1"/>
    </source>
</evidence>
<keyword evidence="2" id="KW-0489">Methyltransferase</keyword>
<dbReference type="AlphaFoldDB" id="A0A7T5RJQ5"/>
<proteinExistence type="predicted"/>
<dbReference type="GO" id="GO:0008757">
    <property type="term" value="F:S-adenosylmethionine-dependent methyltransferase activity"/>
    <property type="evidence" value="ECO:0007669"/>
    <property type="project" value="InterPro"/>
</dbReference>